<organism evidence="4 5">
    <name type="scientific">Tritonibacter multivorans</name>
    <dbReference type="NCBI Taxonomy" id="928856"/>
    <lineage>
        <taxon>Bacteria</taxon>
        <taxon>Pseudomonadati</taxon>
        <taxon>Pseudomonadota</taxon>
        <taxon>Alphaproteobacteria</taxon>
        <taxon>Rhodobacterales</taxon>
        <taxon>Paracoccaceae</taxon>
        <taxon>Tritonibacter</taxon>
    </lineage>
</organism>
<dbReference type="OrthoDB" id="370541at2"/>
<keyword evidence="2" id="KW-0472">Membrane</keyword>
<dbReference type="EMBL" id="CYSD01000042">
    <property type="protein sequence ID" value="CUH81476.1"/>
    <property type="molecule type" value="Genomic_DNA"/>
</dbReference>
<dbReference type="CDD" id="cd00118">
    <property type="entry name" value="LysM"/>
    <property type="match status" value="1"/>
</dbReference>
<dbReference type="STRING" id="928856.SAMN04488049_102279"/>
<evidence type="ECO:0000313" key="4">
    <source>
        <dbReference type="EMBL" id="CUH81476.1"/>
    </source>
</evidence>
<feature type="region of interest" description="Disordered" evidence="1">
    <location>
        <begin position="42"/>
        <end position="101"/>
    </location>
</feature>
<accession>A0A0P1GI87</accession>
<feature type="domain" description="LysM" evidence="3">
    <location>
        <begin position="505"/>
        <end position="554"/>
    </location>
</feature>
<keyword evidence="5" id="KW-1185">Reference proteome</keyword>
<feature type="region of interest" description="Disordered" evidence="1">
    <location>
        <begin position="240"/>
        <end position="262"/>
    </location>
</feature>
<dbReference type="SMART" id="SM00257">
    <property type="entry name" value="LysM"/>
    <property type="match status" value="1"/>
</dbReference>
<reference evidence="4 5" key="1">
    <citation type="submission" date="2015-09" db="EMBL/GenBank/DDBJ databases">
        <authorList>
            <consortium name="Swine Surveillance"/>
        </authorList>
    </citation>
    <scope>NUCLEOTIDE SEQUENCE [LARGE SCALE GENOMIC DNA]</scope>
    <source>
        <strain evidence="4 5">CECT 7557</strain>
    </source>
</reference>
<keyword evidence="2" id="KW-1133">Transmembrane helix</keyword>
<evidence type="ECO:0000256" key="1">
    <source>
        <dbReference type="SAM" id="MobiDB-lite"/>
    </source>
</evidence>
<gene>
    <name evidence="4" type="ORF">TRM7557_03443</name>
</gene>
<dbReference type="Gene3D" id="3.10.350.10">
    <property type="entry name" value="LysM domain"/>
    <property type="match status" value="1"/>
</dbReference>
<sequence length="556" mass="56946">MTKVSTPGWAWMIGGAAAAGVSALALGVGYVWWQQQSPPVPLPQVETAGTTASVQPQPEAPLAEAEPVSTTATPDVGASLAEGGTEEQTDHQEAAAAAVASGASAETPAATALSAPVLDVVRVDPEGSAVVAGSGQDGSVVIVLLDDTEASRAEIGPDGEFVIFLPVPPGEKAQVLSLRAELDGQARASEDSFILAPVPQPAVEVTAIAETAQGGQETTQPALAPTVTPQPQAAIQQAAEETGQSQGAEIAHSEAATGESAPVETVAETAVETALAPVVDTEVPQEPVPSTQAAERAAVQVVQDVATGESKTEAKPVEPSGPTELTSAPAAEGTEAPVTVNAALVASADAEPTVQLSEATEPEEAVTRAPAAPQVAVLKADETGISVVQPATPAVPELVGKVVLDTISYTPAGEVLLKGRSRPDALVRVYLDNAPVAEISSAGDGSWDAELSDVVPGIYTLRLDEIEPTVGRVLSRIETPFKRETPEVLAQSGAGDATPDRPRLQAVTVQQGDTLWAISDTIYGDGLLFVRVFEANRDQIRNPDLIYPGQIFNLPE</sequence>
<dbReference type="Pfam" id="PF01476">
    <property type="entry name" value="LysM"/>
    <property type="match status" value="1"/>
</dbReference>
<feature type="compositionally biased region" description="Polar residues" evidence="1">
    <location>
        <begin position="47"/>
        <end position="56"/>
    </location>
</feature>
<dbReference type="PANTHER" id="PTHR34700:SF4">
    <property type="entry name" value="PHAGE-LIKE ELEMENT PBSX PROTEIN XKDP"/>
    <property type="match status" value="1"/>
</dbReference>
<protein>
    <submittedName>
        <fullName evidence="4">LysM domain/BON superfamily protein</fullName>
    </submittedName>
</protein>
<name>A0A0P1GI87_9RHOB</name>
<dbReference type="RefSeq" id="WP_058291415.1">
    <property type="nucleotide sequence ID" value="NZ_CYSD01000042.1"/>
</dbReference>
<evidence type="ECO:0000259" key="3">
    <source>
        <dbReference type="PROSITE" id="PS51782"/>
    </source>
</evidence>
<dbReference type="Proteomes" id="UP000052022">
    <property type="component" value="Unassembled WGS sequence"/>
</dbReference>
<feature type="transmembrane region" description="Helical" evidence="2">
    <location>
        <begin position="9"/>
        <end position="33"/>
    </location>
</feature>
<proteinExistence type="predicted"/>
<dbReference type="AlphaFoldDB" id="A0A0P1GI87"/>
<dbReference type="PANTHER" id="PTHR34700">
    <property type="entry name" value="POTASSIUM BINDING PROTEIN KBP"/>
    <property type="match status" value="1"/>
</dbReference>
<feature type="region of interest" description="Disordered" evidence="1">
    <location>
        <begin position="305"/>
        <end position="334"/>
    </location>
</feature>
<dbReference type="PROSITE" id="PS51782">
    <property type="entry name" value="LYSM"/>
    <property type="match status" value="1"/>
</dbReference>
<dbReference type="InterPro" id="IPR036779">
    <property type="entry name" value="LysM_dom_sf"/>
</dbReference>
<dbReference type="InterPro" id="IPR052196">
    <property type="entry name" value="Bact_Kbp"/>
</dbReference>
<evidence type="ECO:0000313" key="5">
    <source>
        <dbReference type="Proteomes" id="UP000052022"/>
    </source>
</evidence>
<keyword evidence="2" id="KW-0812">Transmembrane</keyword>
<evidence type="ECO:0000256" key="2">
    <source>
        <dbReference type="SAM" id="Phobius"/>
    </source>
</evidence>
<dbReference type="InterPro" id="IPR018392">
    <property type="entry name" value="LysM"/>
</dbReference>